<proteinExistence type="predicted"/>
<dbReference type="PANTHER" id="PTHR43877:SF1">
    <property type="entry name" value="ACETYLTRANSFERASE"/>
    <property type="match status" value="1"/>
</dbReference>
<dbReference type="EMBL" id="QUAK01000038">
    <property type="protein sequence ID" value="RFU87282.1"/>
    <property type="molecule type" value="Genomic_DNA"/>
</dbReference>
<evidence type="ECO:0000259" key="3">
    <source>
        <dbReference type="PROSITE" id="PS51186"/>
    </source>
</evidence>
<feature type="domain" description="N-acetyltransferase" evidence="3">
    <location>
        <begin position="166"/>
        <end position="314"/>
    </location>
</feature>
<dbReference type="SUPFAM" id="SSF55729">
    <property type="entry name" value="Acyl-CoA N-acyltransferases (Nat)"/>
    <property type="match status" value="2"/>
</dbReference>
<dbReference type="GO" id="GO:0016747">
    <property type="term" value="F:acyltransferase activity, transferring groups other than amino-acyl groups"/>
    <property type="evidence" value="ECO:0007669"/>
    <property type="project" value="InterPro"/>
</dbReference>
<dbReference type="CDD" id="cd04301">
    <property type="entry name" value="NAT_SF"/>
    <property type="match status" value="1"/>
</dbReference>
<name>A0A372M8K8_9ACTN</name>
<dbReference type="Proteomes" id="UP000263094">
    <property type="component" value="Unassembled WGS sequence"/>
</dbReference>
<feature type="domain" description="N-acetyltransferase" evidence="3">
    <location>
        <begin position="3"/>
        <end position="163"/>
    </location>
</feature>
<sequence length="314" mass="33852">MTVTVREFRAADAEATAEVLRAAIPFLVITPEAMIWAMDHVAPAARQLMLVGELDGRIVARGEIDLAYDSPEPGQANANIYVHPEERGRGVGTRILRAAEEYLAAQGATAVYSWVLDEPANRTFAAAHGYRPSRSAHFLRLDLTQGLSQGPAQGGLPPLAPVPPGVQVRSAADFADDPRPLFDLDAETTADEPGDVAARLDDYEDWLRTTWAHPCLDRELTTVAVVDGVPVAFTAARTDGRTRYMSGMTGTARAHRGRGLARLVKSHSLHRAAAAGCTEAFTGNDTENAPMLAVNKSFGYEICATEIRHVRELG</sequence>
<comment type="caution">
    <text evidence="4">The sequence shown here is derived from an EMBL/GenBank/DDBJ whole genome shotgun (WGS) entry which is preliminary data.</text>
</comment>
<keyword evidence="2" id="KW-0012">Acyltransferase</keyword>
<evidence type="ECO:0000313" key="5">
    <source>
        <dbReference type="Proteomes" id="UP000263094"/>
    </source>
</evidence>
<dbReference type="InterPro" id="IPR050832">
    <property type="entry name" value="Bact_Acetyltransf"/>
</dbReference>
<gene>
    <name evidence="4" type="ORF">DY218_07980</name>
</gene>
<dbReference type="RefSeq" id="WP_128555198.1">
    <property type="nucleotide sequence ID" value="NZ_QUAK01000038.1"/>
</dbReference>
<reference evidence="4 5" key="1">
    <citation type="submission" date="2018-08" db="EMBL/GenBank/DDBJ databases">
        <title>Isolation, diversity and antifungal activity of Actinobacteria from wheat.</title>
        <authorList>
            <person name="Han C."/>
        </authorList>
    </citation>
    <scope>NUCLEOTIDE SEQUENCE [LARGE SCALE GENOMIC DNA]</scope>
    <source>
        <strain evidence="4 5">NEAU-YY421</strain>
    </source>
</reference>
<dbReference type="AlphaFoldDB" id="A0A372M8K8"/>
<dbReference type="OrthoDB" id="4119890at2"/>
<organism evidence="4 5">
    <name type="scientific">Streptomyces triticagri</name>
    <dbReference type="NCBI Taxonomy" id="2293568"/>
    <lineage>
        <taxon>Bacteria</taxon>
        <taxon>Bacillati</taxon>
        <taxon>Actinomycetota</taxon>
        <taxon>Actinomycetes</taxon>
        <taxon>Kitasatosporales</taxon>
        <taxon>Streptomycetaceae</taxon>
        <taxon>Streptomyces</taxon>
    </lineage>
</organism>
<protein>
    <submittedName>
        <fullName evidence="4">GNAT family N-acetyltransferase</fullName>
    </submittedName>
</protein>
<dbReference type="PROSITE" id="PS51186">
    <property type="entry name" value="GNAT"/>
    <property type="match status" value="2"/>
</dbReference>
<evidence type="ECO:0000313" key="4">
    <source>
        <dbReference type="EMBL" id="RFU87282.1"/>
    </source>
</evidence>
<dbReference type="InterPro" id="IPR000182">
    <property type="entry name" value="GNAT_dom"/>
</dbReference>
<dbReference type="PANTHER" id="PTHR43877">
    <property type="entry name" value="AMINOALKYLPHOSPHONATE N-ACETYLTRANSFERASE-RELATED-RELATED"/>
    <property type="match status" value="1"/>
</dbReference>
<dbReference type="InterPro" id="IPR016181">
    <property type="entry name" value="Acyl_CoA_acyltransferase"/>
</dbReference>
<dbReference type="Pfam" id="PF00583">
    <property type="entry name" value="Acetyltransf_1"/>
    <property type="match status" value="2"/>
</dbReference>
<dbReference type="Gene3D" id="3.40.630.30">
    <property type="match status" value="1"/>
</dbReference>
<keyword evidence="5" id="KW-1185">Reference proteome</keyword>
<evidence type="ECO:0000256" key="2">
    <source>
        <dbReference type="ARBA" id="ARBA00023315"/>
    </source>
</evidence>
<accession>A0A372M8K8</accession>
<evidence type="ECO:0000256" key="1">
    <source>
        <dbReference type="ARBA" id="ARBA00022679"/>
    </source>
</evidence>
<keyword evidence="1 4" id="KW-0808">Transferase</keyword>